<dbReference type="CDD" id="cd02851">
    <property type="entry name" value="E_set_GO_C"/>
    <property type="match status" value="1"/>
</dbReference>
<proteinExistence type="predicted"/>
<dbReference type="InterPro" id="IPR011043">
    <property type="entry name" value="Gal_Oxase/kelch_b-propeller"/>
</dbReference>
<evidence type="ECO:0000256" key="2">
    <source>
        <dbReference type="SAM" id="SignalP"/>
    </source>
</evidence>
<reference evidence="5" key="1">
    <citation type="journal article" date="2019" name="Int. J. Syst. Evol. Microbiol.">
        <title>The Global Catalogue of Microorganisms (GCM) 10K type strain sequencing project: providing services to taxonomists for standard genome sequencing and annotation.</title>
        <authorList>
            <consortium name="The Broad Institute Genomics Platform"/>
            <consortium name="The Broad Institute Genome Sequencing Center for Infectious Disease"/>
            <person name="Wu L."/>
            <person name="Ma J."/>
        </authorList>
    </citation>
    <scope>NUCLEOTIDE SEQUENCE [LARGE SCALE GENOMIC DNA]</scope>
    <source>
        <strain evidence="5">KCTC 52640</strain>
    </source>
</reference>
<keyword evidence="2" id="KW-0732">Signal</keyword>
<dbReference type="Gene3D" id="2.130.10.80">
    <property type="entry name" value="Galactose oxidase/kelch, beta-propeller"/>
    <property type="match status" value="1"/>
</dbReference>
<dbReference type="InterPro" id="IPR015202">
    <property type="entry name" value="GO-like_E_set"/>
</dbReference>
<protein>
    <submittedName>
        <fullName evidence="4">Galactose oxidase-like domain-containing protein</fullName>
    </submittedName>
</protein>
<dbReference type="EMBL" id="JBHRSS010000006">
    <property type="protein sequence ID" value="MFC3104952.1"/>
    <property type="molecule type" value="Genomic_DNA"/>
</dbReference>
<evidence type="ECO:0000313" key="4">
    <source>
        <dbReference type="EMBL" id="MFC3104952.1"/>
    </source>
</evidence>
<feature type="region of interest" description="Disordered" evidence="1">
    <location>
        <begin position="36"/>
        <end position="89"/>
    </location>
</feature>
<keyword evidence="5" id="KW-1185">Reference proteome</keyword>
<accession>A0ABV7ETU4</accession>
<organism evidence="4 5">
    <name type="scientific">Salinisphaera aquimarina</name>
    <dbReference type="NCBI Taxonomy" id="2094031"/>
    <lineage>
        <taxon>Bacteria</taxon>
        <taxon>Pseudomonadati</taxon>
        <taxon>Pseudomonadota</taxon>
        <taxon>Gammaproteobacteria</taxon>
        <taxon>Salinisphaerales</taxon>
        <taxon>Salinisphaeraceae</taxon>
        <taxon>Salinisphaera</taxon>
    </lineage>
</organism>
<dbReference type="PANTHER" id="PTHR32208:SF21">
    <property type="entry name" value="LOW QUALITY PROTEIN: ALDEHYDE OXIDASE GLOX-LIKE"/>
    <property type="match status" value="1"/>
</dbReference>
<comment type="caution">
    <text evidence="4">The sequence shown here is derived from an EMBL/GenBank/DDBJ whole genome shotgun (WGS) entry which is preliminary data.</text>
</comment>
<evidence type="ECO:0000256" key="1">
    <source>
        <dbReference type="SAM" id="MobiDB-lite"/>
    </source>
</evidence>
<dbReference type="InterPro" id="IPR013783">
    <property type="entry name" value="Ig-like_fold"/>
</dbReference>
<evidence type="ECO:0000259" key="3">
    <source>
        <dbReference type="Pfam" id="PF09118"/>
    </source>
</evidence>
<feature type="chain" id="PRO_5046634033" evidence="2">
    <location>
        <begin position="24"/>
        <end position="882"/>
    </location>
</feature>
<name>A0ABV7ETU4_9GAMM</name>
<dbReference type="SUPFAM" id="SSF81296">
    <property type="entry name" value="E set domains"/>
    <property type="match status" value="1"/>
</dbReference>
<dbReference type="Proteomes" id="UP001595462">
    <property type="component" value="Unassembled WGS sequence"/>
</dbReference>
<dbReference type="SUPFAM" id="SSF50965">
    <property type="entry name" value="Galactose oxidase, central domain"/>
    <property type="match status" value="1"/>
</dbReference>
<feature type="domain" description="Galactose oxidase-like Early set" evidence="3">
    <location>
        <begin position="659"/>
        <end position="755"/>
    </location>
</feature>
<feature type="signal peptide" evidence="2">
    <location>
        <begin position="1"/>
        <end position="23"/>
    </location>
</feature>
<dbReference type="PANTHER" id="PTHR32208">
    <property type="entry name" value="SECRETED PROTEIN-RELATED"/>
    <property type="match status" value="1"/>
</dbReference>
<sequence length="882" mass="92582">MRHPITAASAAALLLVGSMPVYAGLLGDLLDKATPQEQDSAEAAPTTDSSADTGVLGGLVDGLTQKPQSDSEAAATRDGEDPTRVGTFSTPFAEPTIVVDGKAVATDERCLPNAEGSLNCKPAAGTLAVLGGGRFLYLNALEGTENVELSIVAEFGEVSVNDQSRVLTLGDGDTPSWAKPTPNDAGANPDGNDSTTLAGALPGIPDGALDTADNTAKNDGALFCADVVFLADGSVMAVGGTDYYTEPGVDGLPVGVVELEGLKNSRIFNPDDNTWTQSGDMNYGRWYPSLVTLADGDVFVASGVTKLLKPVYPENPLNSGRNVTQTETYDLDTGTWTDNGTAAERSLPLFPRMHLLPNGQVYYNAGGQAFNPFGQAYDQALWNIIGAYDPQTQTWTDLGYAGLPLEFNQLGLSALSTTLNPTNVNPEQTQRLLGDLVGQTLTNPTGAIEGLLDTPVDGRALERTIGSGMRGSTFSAMLPLRPDANGGYHDAQFLTAGGVPTYVTVGSPGGYLPISSSRIDTVTVNGDDMEYSSRLTAPLNEPRWYSYSVVMPDDGVMIFSGGNRDGVVVPGLEGAYRQSERFDPKTETWQLMATAHRKRTYHNMAALMPDGRIIIGGHSPINTAYASNINFDSLGLADYQSRDPSFEIYTPPYAMRDDRPAIQSAPTELSTDGGTFTVSVNRGDVDEAMLIRRTATTHLVDGDQRAVVLPITSRSGNTLTLQMTDNPAVLPPGQYMLFVSYEAQDGMRLPSVSAPVTILRNSANEEAIEQPEPAVVENTPQATTVGGLLRGDLSADQLQQLNSGVSPLLPVTDLLSGVTSVIPGPSTLIEGAPETAAELGGAGQRGGSILGDTVTSLPGAATGLLQDLGSAAQQGDTTTSDE</sequence>
<dbReference type="Gene3D" id="2.60.40.10">
    <property type="entry name" value="Immunoglobulins"/>
    <property type="match status" value="1"/>
</dbReference>
<dbReference type="InterPro" id="IPR037293">
    <property type="entry name" value="Gal_Oxidase_central_sf"/>
</dbReference>
<dbReference type="RefSeq" id="WP_380690513.1">
    <property type="nucleotide sequence ID" value="NZ_JBHRSS010000006.1"/>
</dbReference>
<evidence type="ECO:0000313" key="5">
    <source>
        <dbReference type="Proteomes" id="UP001595462"/>
    </source>
</evidence>
<dbReference type="InterPro" id="IPR014756">
    <property type="entry name" value="Ig_E-set"/>
</dbReference>
<gene>
    <name evidence="4" type="ORF">ACFOSU_13810</name>
</gene>
<feature type="region of interest" description="Disordered" evidence="1">
    <location>
        <begin position="166"/>
        <end position="202"/>
    </location>
</feature>
<dbReference type="Pfam" id="PF09118">
    <property type="entry name" value="GO-like_E_set"/>
    <property type="match status" value="1"/>
</dbReference>